<sequence>MTTSQRLADLEAQAFANTALIQELSASNSQLTAESLQQQDLIARYESDFASDNGFPSADDSAALQPTSTNHCFPSPGILPTPFYIAARTAPSLRMSFVVPGFKSETLEYQVAVVDLAFLVERTLAKRGFRHETVQKGVLDFMEVPLIKVNWKGREGEIGNLLKP</sequence>
<dbReference type="OrthoDB" id="3689975at2759"/>
<protein>
    <submittedName>
        <fullName evidence="1">Uncharacterized protein</fullName>
    </submittedName>
</protein>
<evidence type="ECO:0000313" key="1">
    <source>
        <dbReference type="EMBL" id="KAF2831201.1"/>
    </source>
</evidence>
<accession>A0A6A7AD10</accession>
<dbReference type="EMBL" id="MU006218">
    <property type="protein sequence ID" value="KAF2831201.1"/>
    <property type="molecule type" value="Genomic_DNA"/>
</dbReference>
<reference evidence="1" key="1">
    <citation type="journal article" date="2020" name="Stud. Mycol.">
        <title>101 Dothideomycetes genomes: a test case for predicting lifestyles and emergence of pathogens.</title>
        <authorList>
            <person name="Haridas S."/>
            <person name="Albert R."/>
            <person name="Binder M."/>
            <person name="Bloem J."/>
            <person name="Labutti K."/>
            <person name="Salamov A."/>
            <person name="Andreopoulos B."/>
            <person name="Baker S."/>
            <person name="Barry K."/>
            <person name="Bills G."/>
            <person name="Bluhm B."/>
            <person name="Cannon C."/>
            <person name="Castanera R."/>
            <person name="Culley D."/>
            <person name="Daum C."/>
            <person name="Ezra D."/>
            <person name="Gonzalez J."/>
            <person name="Henrissat B."/>
            <person name="Kuo A."/>
            <person name="Liang C."/>
            <person name="Lipzen A."/>
            <person name="Lutzoni F."/>
            <person name="Magnuson J."/>
            <person name="Mondo S."/>
            <person name="Nolan M."/>
            <person name="Ohm R."/>
            <person name="Pangilinan J."/>
            <person name="Park H.-J."/>
            <person name="Ramirez L."/>
            <person name="Alfaro M."/>
            <person name="Sun H."/>
            <person name="Tritt A."/>
            <person name="Yoshinaga Y."/>
            <person name="Zwiers L.-H."/>
            <person name="Turgeon B."/>
            <person name="Goodwin S."/>
            <person name="Spatafora J."/>
            <person name="Crous P."/>
            <person name="Grigoriev I."/>
        </authorList>
    </citation>
    <scope>NUCLEOTIDE SEQUENCE</scope>
    <source>
        <strain evidence="1">CBS 113818</strain>
    </source>
</reference>
<dbReference type="AlphaFoldDB" id="A0A6A7AD10"/>
<organism evidence="1 2">
    <name type="scientific">Ophiobolus disseminans</name>
    <dbReference type="NCBI Taxonomy" id="1469910"/>
    <lineage>
        <taxon>Eukaryota</taxon>
        <taxon>Fungi</taxon>
        <taxon>Dikarya</taxon>
        <taxon>Ascomycota</taxon>
        <taxon>Pezizomycotina</taxon>
        <taxon>Dothideomycetes</taxon>
        <taxon>Pleosporomycetidae</taxon>
        <taxon>Pleosporales</taxon>
        <taxon>Pleosporineae</taxon>
        <taxon>Phaeosphaeriaceae</taxon>
        <taxon>Ophiobolus</taxon>
    </lineage>
</organism>
<keyword evidence="2" id="KW-1185">Reference proteome</keyword>
<evidence type="ECO:0000313" key="2">
    <source>
        <dbReference type="Proteomes" id="UP000799424"/>
    </source>
</evidence>
<name>A0A6A7AD10_9PLEO</name>
<proteinExistence type="predicted"/>
<dbReference type="Proteomes" id="UP000799424">
    <property type="component" value="Unassembled WGS sequence"/>
</dbReference>
<gene>
    <name evidence="1" type="ORF">CC86DRAFT_136345</name>
</gene>